<dbReference type="InterPro" id="IPR002292">
    <property type="entry name" value="Orn/put_carbamltrans"/>
</dbReference>
<comment type="caution">
    <text evidence="10">The sequence shown here is derived from an EMBL/GenBank/DDBJ whole genome shotgun (WGS) entry which is preliminary data.</text>
</comment>
<feature type="binding site" evidence="7">
    <location>
        <begin position="127"/>
        <end position="130"/>
    </location>
    <ligand>
        <name>carbamoyl phosphate</name>
        <dbReference type="ChEBI" id="CHEBI:58228"/>
    </ligand>
</feature>
<dbReference type="InterPro" id="IPR036901">
    <property type="entry name" value="Asp/Orn_carbamoylTrfase_sf"/>
</dbReference>
<accession>A0A4R6RTQ0</accession>
<proteinExistence type="inferred from homology"/>
<dbReference type="Gene3D" id="3.40.50.1370">
    <property type="entry name" value="Aspartate/ornithine carbamoyltransferase"/>
    <property type="match status" value="2"/>
</dbReference>
<dbReference type="FunFam" id="3.40.50.1370:FF:000008">
    <property type="entry name" value="Ornithine carbamoyltransferase"/>
    <property type="match status" value="1"/>
</dbReference>
<dbReference type="HAMAP" id="MF_01109">
    <property type="entry name" value="OTCase"/>
    <property type="match status" value="1"/>
</dbReference>
<protein>
    <recommendedName>
        <fullName evidence="4 7">Ornithine carbamoyltransferase</fullName>
        <shortName evidence="7">OTCase</shortName>
        <ecNumber evidence="3 7">2.1.3.3</ecNumber>
    </recommendedName>
</protein>
<comment type="pathway">
    <text evidence="1">Amino-acid biosynthesis; L-arginine biosynthesis; L-arginine from L-ornithine and carbamoyl phosphate: step 1/3.</text>
</comment>
<dbReference type="Proteomes" id="UP000295444">
    <property type="component" value="Unassembled WGS sequence"/>
</dbReference>
<evidence type="ECO:0000256" key="4">
    <source>
        <dbReference type="ARBA" id="ARBA00016634"/>
    </source>
</evidence>
<reference evidence="10 11" key="1">
    <citation type="submission" date="2019-03" db="EMBL/GenBank/DDBJ databases">
        <title>Genomic Encyclopedia of Type Strains, Phase IV (KMG-IV): sequencing the most valuable type-strain genomes for metagenomic binning, comparative biology and taxonomic classification.</title>
        <authorList>
            <person name="Goeker M."/>
        </authorList>
    </citation>
    <scope>NUCLEOTIDE SEQUENCE [LARGE SCALE GENOMIC DNA]</scope>
    <source>
        <strain evidence="10 11">DSM 45361</strain>
    </source>
</reference>
<comment type="subcellular location">
    <subcellularLocation>
        <location evidence="7">Cytoplasm</location>
    </subcellularLocation>
</comment>
<dbReference type="NCBIfam" id="TIGR00658">
    <property type="entry name" value="orni_carb_tr"/>
    <property type="match status" value="1"/>
</dbReference>
<dbReference type="SUPFAM" id="SSF53671">
    <property type="entry name" value="Aspartate/ornithine carbamoyltransferase"/>
    <property type="match status" value="1"/>
</dbReference>
<feature type="binding site" evidence="7">
    <location>
        <position position="291"/>
    </location>
    <ligand>
        <name>carbamoyl phosphate</name>
        <dbReference type="ChEBI" id="CHEBI:58228"/>
    </ligand>
</feature>
<comment type="similarity">
    <text evidence="2 7">Belongs to the aspartate/ornithine carbamoyltransferase superfamily. OTCase family.</text>
</comment>
<dbReference type="GO" id="GO:0004585">
    <property type="term" value="F:ornithine carbamoyltransferase activity"/>
    <property type="evidence" value="ECO:0007669"/>
    <property type="project" value="UniProtKB-UniRule"/>
</dbReference>
<dbReference type="InterPro" id="IPR024904">
    <property type="entry name" value="OTCase_ArgI"/>
</dbReference>
<comment type="catalytic activity">
    <reaction evidence="6 7">
        <text>carbamoyl phosphate + L-ornithine = L-citrulline + phosphate + H(+)</text>
        <dbReference type="Rhea" id="RHEA:19513"/>
        <dbReference type="ChEBI" id="CHEBI:15378"/>
        <dbReference type="ChEBI" id="CHEBI:43474"/>
        <dbReference type="ChEBI" id="CHEBI:46911"/>
        <dbReference type="ChEBI" id="CHEBI:57743"/>
        <dbReference type="ChEBI" id="CHEBI:58228"/>
        <dbReference type="EC" id="2.1.3.3"/>
    </reaction>
</comment>
<keyword evidence="7" id="KW-0963">Cytoplasm</keyword>
<feature type="domain" description="Aspartate/ornithine carbamoyltransferase carbamoyl-P binding" evidence="9">
    <location>
        <begin position="3"/>
        <end position="140"/>
    </location>
</feature>
<dbReference type="InterPro" id="IPR006130">
    <property type="entry name" value="Asp/Orn_carbamoylTrfase"/>
</dbReference>
<dbReference type="PRINTS" id="PR00100">
    <property type="entry name" value="AOTCASE"/>
</dbReference>
<feature type="binding site" evidence="7">
    <location>
        <begin position="49"/>
        <end position="52"/>
    </location>
    <ligand>
        <name>carbamoyl phosphate</name>
        <dbReference type="ChEBI" id="CHEBI:58228"/>
    </ligand>
</feature>
<evidence type="ECO:0000259" key="8">
    <source>
        <dbReference type="Pfam" id="PF00185"/>
    </source>
</evidence>
<dbReference type="AlphaFoldDB" id="A0A4R6RTQ0"/>
<dbReference type="PRINTS" id="PR00102">
    <property type="entry name" value="OTCASE"/>
</dbReference>
<evidence type="ECO:0000256" key="5">
    <source>
        <dbReference type="ARBA" id="ARBA00022679"/>
    </source>
</evidence>
<organism evidence="10 11">
    <name type="scientific">Labedaea rhizosphaerae</name>
    <dbReference type="NCBI Taxonomy" id="598644"/>
    <lineage>
        <taxon>Bacteria</taxon>
        <taxon>Bacillati</taxon>
        <taxon>Actinomycetota</taxon>
        <taxon>Actinomycetes</taxon>
        <taxon>Pseudonocardiales</taxon>
        <taxon>Pseudonocardiaceae</taxon>
        <taxon>Labedaea</taxon>
    </lineage>
</organism>
<sequence>MVRHFLRDDDLTPAEQRAVLDLAKRFKADPLGTPALRGRSVAAIFEKNSTRTRLSFEVGISQLGGQPIIVDGRTMQLGREETIEDTSRVLSRYVHAVVWRTYAQKRIEAMASVSAVPVINALTDEFHPCQVLADLQTVEERHGKLAGLTLTYLGDGANNMAHSLLLGGTTAGMNVRVVAPDGFDPMPEILLDAKKRAEETGGSVAVLADPYEAVDGADVLATDTWTSMGQENDGRDRVGPFRKLQVNADLLGRAAPGAIVLHCLPAHRGWEVTDEVLDGPASAVWDEAENRLHAQKALLAWLVEDQS</sequence>
<dbReference type="InterPro" id="IPR006131">
    <property type="entry name" value="Asp_carbamoyltransf_Asp/Orn-bd"/>
</dbReference>
<dbReference type="PANTHER" id="PTHR45753:SF3">
    <property type="entry name" value="ORNITHINE TRANSCARBAMYLASE, MITOCHONDRIAL"/>
    <property type="match status" value="1"/>
</dbReference>
<dbReference type="PANTHER" id="PTHR45753">
    <property type="entry name" value="ORNITHINE CARBAMOYLTRANSFERASE, MITOCHONDRIAL"/>
    <property type="match status" value="1"/>
</dbReference>
<feature type="binding site" evidence="7">
    <location>
        <begin position="263"/>
        <end position="264"/>
    </location>
    <ligand>
        <name>carbamoyl phosphate</name>
        <dbReference type="ChEBI" id="CHEBI:58228"/>
    </ligand>
</feature>
<name>A0A4R6RTQ0_LABRH</name>
<evidence type="ECO:0000256" key="3">
    <source>
        <dbReference type="ARBA" id="ARBA00013007"/>
    </source>
</evidence>
<keyword evidence="11" id="KW-1185">Reference proteome</keyword>
<dbReference type="RefSeq" id="WP_133854380.1">
    <property type="nucleotide sequence ID" value="NZ_SNXZ01000013.1"/>
</dbReference>
<dbReference type="GO" id="GO:0005737">
    <property type="term" value="C:cytoplasm"/>
    <property type="evidence" value="ECO:0007669"/>
    <property type="project" value="UniProtKB-SubCell"/>
</dbReference>
<feature type="binding site" evidence="7">
    <location>
        <begin position="227"/>
        <end position="228"/>
    </location>
    <ligand>
        <name>L-ornithine</name>
        <dbReference type="ChEBI" id="CHEBI:46911"/>
    </ligand>
</feature>
<evidence type="ECO:0000313" key="11">
    <source>
        <dbReference type="Proteomes" id="UP000295444"/>
    </source>
</evidence>
<dbReference type="Pfam" id="PF00185">
    <property type="entry name" value="OTCace"/>
    <property type="match status" value="1"/>
</dbReference>
<keyword evidence="5 7" id="KW-0808">Transferase</keyword>
<evidence type="ECO:0000256" key="7">
    <source>
        <dbReference type="HAMAP-Rule" id="MF_01109"/>
    </source>
</evidence>
<dbReference type="GO" id="GO:0016597">
    <property type="term" value="F:amino acid binding"/>
    <property type="evidence" value="ECO:0007669"/>
    <property type="project" value="InterPro"/>
</dbReference>
<evidence type="ECO:0000313" key="10">
    <source>
        <dbReference type="EMBL" id="TDP89396.1"/>
    </source>
</evidence>
<feature type="binding site" evidence="7">
    <location>
        <position position="159"/>
    </location>
    <ligand>
        <name>L-ornithine</name>
        <dbReference type="ChEBI" id="CHEBI:46911"/>
    </ligand>
</feature>
<dbReference type="InterPro" id="IPR006132">
    <property type="entry name" value="Asp/Orn_carbamoyltranf_P-bd"/>
</dbReference>
<dbReference type="EC" id="2.1.3.3" evidence="3 7"/>
<dbReference type="EMBL" id="SNXZ01000013">
    <property type="protein sequence ID" value="TDP89396.1"/>
    <property type="molecule type" value="Genomic_DNA"/>
</dbReference>
<gene>
    <name evidence="10" type="ORF">EV186_11343</name>
</gene>
<dbReference type="GO" id="GO:0042450">
    <property type="term" value="P:L-arginine biosynthetic process via ornithine"/>
    <property type="evidence" value="ECO:0007669"/>
    <property type="project" value="UniProtKB-UniRule"/>
</dbReference>
<evidence type="ECO:0000259" key="9">
    <source>
        <dbReference type="Pfam" id="PF02729"/>
    </source>
</evidence>
<evidence type="ECO:0000256" key="2">
    <source>
        <dbReference type="ARBA" id="ARBA00007805"/>
    </source>
</evidence>
<feature type="domain" description="Aspartate/ornithine carbamoyltransferase Asp/Orn-binding" evidence="8">
    <location>
        <begin position="147"/>
        <end position="302"/>
    </location>
</feature>
<dbReference type="OrthoDB" id="9802587at2"/>
<dbReference type="GO" id="GO:0019240">
    <property type="term" value="P:citrulline biosynthetic process"/>
    <property type="evidence" value="ECO:0007669"/>
    <property type="project" value="TreeGrafter"/>
</dbReference>
<evidence type="ECO:0000256" key="1">
    <source>
        <dbReference type="ARBA" id="ARBA00004975"/>
    </source>
</evidence>
<dbReference type="PROSITE" id="PS00097">
    <property type="entry name" value="CARBAMOYLTRANSFERASE"/>
    <property type="match status" value="1"/>
</dbReference>
<dbReference type="NCBIfam" id="NF001986">
    <property type="entry name" value="PRK00779.1"/>
    <property type="match status" value="1"/>
</dbReference>
<feature type="binding site" evidence="7">
    <location>
        <position position="100"/>
    </location>
    <ligand>
        <name>carbamoyl phosphate</name>
        <dbReference type="ChEBI" id="CHEBI:58228"/>
    </ligand>
</feature>
<feature type="binding site" evidence="7">
    <location>
        <position position="76"/>
    </location>
    <ligand>
        <name>carbamoyl phosphate</name>
        <dbReference type="ChEBI" id="CHEBI:58228"/>
    </ligand>
</feature>
<feature type="binding site" evidence="7">
    <location>
        <position position="223"/>
    </location>
    <ligand>
        <name>L-ornithine</name>
        <dbReference type="ChEBI" id="CHEBI:46911"/>
    </ligand>
</feature>
<evidence type="ECO:0000256" key="6">
    <source>
        <dbReference type="ARBA" id="ARBA00048772"/>
    </source>
</evidence>
<dbReference type="Pfam" id="PF02729">
    <property type="entry name" value="OTCace_N"/>
    <property type="match status" value="1"/>
</dbReference>